<keyword evidence="3" id="KW-1185">Reference proteome</keyword>
<feature type="coiled-coil region" evidence="1">
    <location>
        <begin position="29"/>
        <end position="56"/>
    </location>
</feature>
<evidence type="ECO:0000313" key="3">
    <source>
        <dbReference type="Proteomes" id="UP000199427"/>
    </source>
</evidence>
<protein>
    <submittedName>
        <fullName evidence="2">Uncharacterized protein</fullName>
    </submittedName>
</protein>
<feature type="coiled-coil region" evidence="1">
    <location>
        <begin position="221"/>
        <end position="264"/>
    </location>
</feature>
<reference evidence="2 3" key="1">
    <citation type="submission" date="2016-10" db="EMBL/GenBank/DDBJ databases">
        <authorList>
            <person name="de Groot N.N."/>
        </authorList>
    </citation>
    <scope>NUCLEOTIDE SEQUENCE [LARGE SCALE GENOMIC DNA]</scope>
    <source>
        <strain evidence="2 3">DSM 21633</strain>
    </source>
</reference>
<dbReference type="RefSeq" id="WP_091772940.1">
    <property type="nucleotide sequence ID" value="NZ_FOES01000006.1"/>
</dbReference>
<dbReference type="Proteomes" id="UP000199427">
    <property type="component" value="Unassembled WGS sequence"/>
</dbReference>
<evidence type="ECO:0000256" key="1">
    <source>
        <dbReference type="SAM" id="Coils"/>
    </source>
</evidence>
<proteinExistence type="predicted"/>
<accession>A0A1H9D5Y8</accession>
<name>A0A1H9D5Y8_9BACI</name>
<dbReference type="STRING" id="571933.SAMN05216362_10692"/>
<evidence type="ECO:0000313" key="2">
    <source>
        <dbReference type="EMBL" id="SEQ08870.1"/>
    </source>
</evidence>
<sequence length="309" mass="36809">MNSKVKKKFLLFVMIIVLISISVYSYNAYIKQQEMVKSYKREYESLKQSVEEFKSKLEVGPMKDSSSHLYIMEFYQGLIRENNFEKQLIRLNRDYRDVDLSNVKKDVNDLEIEEINKNLDQIDTNIRQLNSMIYQNEIIDQEIDVMFSGDYSVLDDVEIIEDLIDEQARIRSELINLELHKDFAAAKMELDQAMRYKERFFDHAERGIYAEIDYYYYLSLIEEDEIELEELSELIEKEQNTDFKDELINKANEKTQTIEELNELADLSYEEALHAYEQGFDFLSRYAEILDVELETLDHYPTDETHDGL</sequence>
<dbReference type="EMBL" id="FOES01000006">
    <property type="protein sequence ID" value="SEQ08870.1"/>
    <property type="molecule type" value="Genomic_DNA"/>
</dbReference>
<keyword evidence="1" id="KW-0175">Coiled coil</keyword>
<dbReference type="AlphaFoldDB" id="A0A1H9D5Y8"/>
<organism evidence="2 3">
    <name type="scientific">Piscibacillus halophilus</name>
    <dbReference type="NCBI Taxonomy" id="571933"/>
    <lineage>
        <taxon>Bacteria</taxon>
        <taxon>Bacillati</taxon>
        <taxon>Bacillota</taxon>
        <taxon>Bacilli</taxon>
        <taxon>Bacillales</taxon>
        <taxon>Bacillaceae</taxon>
        <taxon>Piscibacillus</taxon>
    </lineage>
</organism>
<gene>
    <name evidence="2" type="ORF">SAMN05216362_10692</name>
</gene>